<evidence type="ECO:0000256" key="2">
    <source>
        <dbReference type="ARBA" id="ARBA00022729"/>
    </source>
</evidence>
<evidence type="ECO:0000313" key="4">
    <source>
        <dbReference type="Proteomes" id="UP000634136"/>
    </source>
</evidence>
<name>A0A835CIR2_9FABA</name>
<dbReference type="PANTHER" id="PTHR33227">
    <property type="entry name" value="STIGMA-SPECIFIC STIG1-LIKE PROTEIN 3"/>
    <property type="match status" value="1"/>
</dbReference>
<keyword evidence="4" id="KW-1185">Reference proteome</keyword>
<gene>
    <name evidence="3" type="ORF">G2W53_002900</name>
</gene>
<dbReference type="AlphaFoldDB" id="A0A835CIR2"/>
<proteinExistence type="inferred from homology"/>
<reference evidence="3" key="1">
    <citation type="submission" date="2020-09" db="EMBL/GenBank/DDBJ databases">
        <title>Genome-Enabled Discovery of Anthraquinone Biosynthesis in Senna tora.</title>
        <authorList>
            <person name="Kang S.-H."/>
            <person name="Pandey R.P."/>
            <person name="Lee C.-M."/>
            <person name="Sim J.-S."/>
            <person name="Jeong J.-T."/>
            <person name="Choi B.-S."/>
            <person name="Jung M."/>
            <person name="Ginzburg D."/>
            <person name="Zhao K."/>
            <person name="Won S.Y."/>
            <person name="Oh T.-J."/>
            <person name="Yu Y."/>
            <person name="Kim N.-H."/>
            <person name="Lee O.R."/>
            <person name="Lee T.-H."/>
            <person name="Bashyal P."/>
            <person name="Kim T.-S."/>
            <person name="Lee W.-H."/>
            <person name="Kawkins C."/>
            <person name="Kim C.-K."/>
            <person name="Kim J.S."/>
            <person name="Ahn B.O."/>
            <person name="Rhee S.Y."/>
            <person name="Sohng J.K."/>
        </authorList>
    </citation>
    <scope>NUCLEOTIDE SEQUENCE</scope>
    <source>
        <tissue evidence="3">Leaf</tissue>
    </source>
</reference>
<dbReference type="PANTHER" id="PTHR33227:SF21">
    <property type="entry name" value="F12F1.21 PROTEIN"/>
    <property type="match status" value="1"/>
</dbReference>
<organism evidence="3 4">
    <name type="scientific">Senna tora</name>
    <dbReference type="NCBI Taxonomy" id="362788"/>
    <lineage>
        <taxon>Eukaryota</taxon>
        <taxon>Viridiplantae</taxon>
        <taxon>Streptophyta</taxon>
        <taxon>Embryophyta</taxon>
        <taxon>Tracheophyta</taxon>
        <taxon>Spermatophyta</taxon>
        <taxon>Magnoliopsida</taxon>
        <taxon>eudicotyledons</taxon>
        <taxon>Gunneridae</taxon>
        <taxon>Pentapetalae</taxon>
        <taxon>rosids</taxon>
        <taxon>fabids</taxon>
        <taxon>Fabales</taxon>
        <taxon>Fabaceae</taxon>
        <taxon>Caesalpinioideae</taxon>
        <taxon>Cassia clade</taxon>
        <taxon>Senna</taxon>
    </lineage>
</organism>
<dbReference type="EMBL" id="JAAIUW010000002">
    <property type="protein sequence ID" value="KAF7840602.1"/>
    <property type="molecule type" value="Genomic_DNA"/>
</dbReference>
<protein>
    <submittedName>
        <fullName evidence="3">Stigma-specific STIG1-like protein 1</fullName>
    </submittedName>
</protein>
<evidence type="ECO:0000256" key="1">
    <source>
        <dbReference type="ARBA" id="ARBA00006010"/>
    </source>
</evidence>
<dbReference type="Proteomes" id="UP000634136">
    <property type="component" value="Unassembled WGS sequence"/>
</dbReference>
<comment type="caution">
    <text evidence="3">The sequence shown here is derived from an EMBL/GenBank/DDBJ whole genome shotgun (WGS) entry which is preliminary data.</text>
</comment>
<dbReference type="OrthoDB" id="5421723at2759"/>
<keyword evidence="2" id="KW-0732">Signal</keyword>
<comment type="similarity">
    <text evidence="1">Belongs to the STIG1 family.</text>
</comment>
<dbReference type="Pfam" id="PF04885">
    <property type="entry name" value="Stig1"/>
    <property type="match status" value="1"/>
</dbReference>
<accession>A0A835CIR2</accession>
<evidence type="ECO:0000313" key="3">
    <source>
        <dbReference type="EMBL" id="KAF7840602.1"/>
    </source>
</evidence>
<sequence length="123" mass="13338">MATLAMALSETTPTTIPGETHRLLRGQHHHHGHRGHHQKTCDKYPGVCRSTGSGGPDCCKKKCVDVSSDRNNCGKCGKKCKYSQMCCKGKCVSTMSSNSHCGRCDNRCLHGDSCVYGICSYAN</sequence>
<dbReference type="InterPro" id="IPR006969">
    <property type="entry name" value="Stig-like"/>
</dbReference>